<dbReference type="SUPFAM" id="SSF46785">
    <property type="entry name" value="Winged helix' DNA-binding domain"/>
    <property type="match status" value="1"/>
</dbReference>
<evidence type="ECO:0000256" key="3">
    <source>
        <dbReference type="ARBA" id="ARBA00022776"/>
    </source>
</evidence>
<evidence type="ECO:0000256" key="1">
    <source>
        <dbReference type="ARBA" id="ARBA00016068"/>
    </source>
</evidence>
<dbReference type="InterPro" id="IPR036388">
    <property type="entry name" value="WH-like_DNA-bd_sf"/>
</dbReference>
<feature type="domain" description="Cullin family profile" evidence="8">
    <location>
        <begin position="683"/>
        <end position="900"/>
    </location>
</feature>
<evidence type="ECO:0000313" key="9">
    <source>
        <dbReference type="EMBL" id="KAJ2893533.1"/>
    </source>
</evidence>
<evidence type="ECO:0000256" key="4">
    <source>
        <dbReference type="ARBA" id="ARBA00022786"/>
    </source>
</evidence>
<dbReference type="InterPro" id="IPR036317">
    <property type="entry name" value="Cullin_homology_sf"/>
</dbReference>
<dbReference type="Gene3D" id="1.10.10.10">
    <property type="entry name" value="Winged helix-like DNA-binding domain superfamily/Winged helix DNA-binding domain"/>
    <property type="match status" value="1"/>
</dbReference>
<dbReference type="InterPro" id="IPR044554">
    <property type="entry name" value="ANAPC2"/>
</dbReference>
<sequence length="1029" mass="114657">MMVESRYARKRRRILNSVFTTEITQPTPSSTPALGDAHPGHVFGILPPKPPVSVDLFSSTSPARTTPSRKQTRFAQLSSPQHGHYGQHAMDEQVQWDRAWHAVTSAIALPPSVAVEDSFGSERSLNEDPEFAAALADILYASSRLPHATHTDDLLHWHTQQVRKHFVTHVLPHVTASAAALPHSDSDSADLPDIPGVDSSPSLAQHARILVSSVRTLEAADRMYRFGITHIVKGFQSPDDAQTALSRFQQDLHAVVSSSILGSDPAAPLLVAAIRTVVSRLAAVVLEVPGPAAQLSIEESMVLGLSPPSRRGVSVHQKTGDAATASARAELHHLVEILRRVGLVGERFQVLFAEIMDAAMEDFINRSYAGKWGGSPFPSSPFGMSTKRSRWGGSQKHSSLGVSITSGGAGASKCMTDLSDWVENCFARLAEEVTTRIQPTEASEGLHSPSNRELVWWSTIEKWKELALGRLATLRINELFDIVLSWPRSKAALDDLRNAASVSAGPTASSFAPPGAQQQKRLQLTDTFELALQKRLLHPGRSTLQILRVYIAMIRTFHALDHSKVLLDRVVQRLQVYLCQREDAVRIVVSGLLVTPEEAASELDRYRERETDPKYVSKARLIDIRDGPDQLVELSAILTDPAQQRRLPAEDEALDWNDMDWIPDPIDAGQNYRRPKSEDVIGTLISALGSQDIFIREFQSIVAERLLAMGGWNVGQEIRVLKLLKKRFGEQELQATDVMLRDIHESIKLDAFISKVMYPEFMNALPTPGSNPSEHIPLHTKILSRLFWPNLSRDNSFLVPPTVEDWMRCYESKYEKMKHNRKLNWLHALGTAEVEVELEDRTLRIQVKTYEATVIAVFAEDVAVAAQGQGGRRVRKTAEQIEDELQMPEGLVKSALRFWTENEVLYHNEERNYYWVRERLTDKEEASVSSGEDGTGSRQTSPEKAKATSSAGRMAQEYDPQKTVYWQFIVGMLTNSSTSMPLAQIAMMMKLMIVDGFAWTEEQLQEFLAEKVEEGLLELAGGKYKLGKK</sequence>
<dbReference type="InterPro" id="IPR057975">
    <property type="entry name" value="TPR_ANAPC2"/>
</dbReference>
<dbReference type="Pfam" id="PF08672">
    <property type="entry name" value="ANAPC2"/>
    <property type="match status" value="1"/>
</dbReference>
<evidence type="ECO:0000256" key="6">
    <source>
        <dbReference type="PROSITE-ProRule" id="PRU00330"/>
    </source>
</evidence>
<dbReference type="GO" id="GO:0006511">
    <property type="term" value="P:ubiquitin-dependent protein catabolic process"/>
    <property type="evidence" value="ECO:0007669"/>
    <property type="project" value="InterPro"/>
</dbReference>
<protein>
    <recommendedName>
        <fullName evidence="1">Anaphase-promoting complex subunit 2</fullName>
    </recommendedName>
</protein>
<dbReference type="InterPro" id="IPR016158">
    <property type="entry name" value="Cullin_homology"/>
</dbReference>
<dbReference type="EMBL" id="JAKWBI020000591">
    <property type="protein sequence ID" value="KAJ2893533.1"/>
    <property type="molecule type" value="Genomic_DNA"/>
</dbReference>
<dbReference type="GO" id="GO:0070979">
    <property type="term" value="P:protein K11-linked ubiquitination"/>
    <property type="evidence" value="ECO:0007669"/>
    <property type="project" value="TreeGrafter"/>
</dbReference>
<dbReference type="Proteomes" id="UP001201980">
    <property type="component" value="Unassembled WGS sequence"/>
</dbReference>
<dbReference type="PROSITE" id="PS50069">
    <property type="entry name" value="CULLIN_2"/>
    <property type="match status" value="1"/>
</dbReference>
<dbReference type="InterPro" id="IPR059120">
    <property type="entry name" value="Cullin-like_AB"/>
</dbReference>
<dbReference type="SMART" id="SM00182">
    <property type="entry name" value="CULLIN"/>
    <property type="match status" value="1"/>
</dbReference>
<evidence type="ECO:0000259" key="8">
    <source>
        <dbReference type="PROSITE" id="PS50069"/>
    </source>
</evidence>
<dbReference type="PANTHER" id="PTHR45957:SF1">
    <property type="entry name" value="ANAPHASE-PROMOTING COMPLEX SUBUNIT 2"/>
    <property type="match status" value="1"/>
</dbReference>
<name>A0AAD5RHH6_9PEZI</name>
<dbReference type="Pfam" id="PF25773">
    <property type="entry name" value="TPR_ANAPC2"/>
    <property type="match status" value="1"/>
</dbReference>
<proteinExistence type="inferred from homology"/>
<dbReference type="GO" id="GO:0031625">
    <property type="term" value="F:ubiquitin protein ligase binding"/>
    <property type="evidence" value="ECO:0007669"/>
    <property type="project" value="InterPro"/>
</dbReference>
<comment type="caution">
    <text evidence="9">The sequence shown here is derived from an EMBL/GenBank/DDBJ whole genome shotgun (WGS) entry which is preliminary data.</text>
</comment>
<dbReference type="InterPro" id="IPR036390">
    <property type="entry name" value="WH_DNA-bd_sf"/>
</dbReference>
<dbReference type="SUPFAM" id="SSF75632">
    <property type="entry name" value="Cullin homology domain"/>
    <property type="match status" value="1"/>
</dbReference>
<dbReference type="AlphaFoldDB" id="A0AAD5RHH6"/>
<evidence type="ECO:0000256" key="5">
    <source>
        <dbReference type="ARBA" id="ARBA00023306"/>
    </source>
</evidence>
<dbReference type="PANTHER" id="PTHR45957">
    <property type="entry name" value="ANAPHASE-PROMOTING COMPLEX SUBUNIT 2"/>
    <property type="match status" value="1"/>
</dbReference>
<dbReference type="GO" id="GO:0007091">
    <property type="term" value="P:metaphase/anaphase transition of mitotic cell cycle"/>
    <property type="evidence" value="ECO:0007669"/>
    <property type="project" value="TreeGrafter"/>
</dbReference>
<keyword evidence="2" id="KW-0132">Cell division</keyword>
<keyword evidence="10" id="KW-1185">Reference proteome</keyword>
<gene>
    <name evidence="9" type="ORF">MKZ38_008503</name>
</gene>
<dbReference type="GO" id="GO:0051301">
    <property type="term" value="P:cell division"/>
    <property type="evidence" value="ECO:0007669"/>
    <property type="project" value="UniProtKB-KW"/>
</dbReference>
<evidence type="ECO:0000256" key="7">
    <source>
        <dbReference type="SAM" id="MobiDB-lite"/>
    </source>
</evidence>
<keyword evidence="3" id="KW-0498">Mitosis</keyword>
<accession>A0AAD5RHH6</accession>
<dbReference type="SMART" id="SM01013">
    <property type="entry name" value="APC2"/>
    <property type="match status" value="1"/>
</dbReference>
<feature type="compositionally biased region" description="Polar residues" evidence="7">
    <location>
        <begin position="927"/>
        <end position="940"/>
    </location>
</feature>
<dbReference type="Gene3D" id="3.30.230.130">
    <property type="entry name" value="Cullin, Chain C, Domain 2"/>
    <property type="match status" value="1"/>
</dbReference>
<reference evidence="9" key="1">
    <citation type="submission" date="2022-07" db="EMBL/GenBank/DDBJ databases">
        <title>Draft genome sequence of Zalerion maritima ATCC 34329, a (micro)plastics degrading marine fungus.</title>
        <authorList>
            <person name="Paco A."/>
            <person name="Goncalves M.F.M."/>
            <person name="Rocha-Santos T.A.P."/>
            <person name="Alves A."/>
        </authorList>
    </citation>
    <scope>NUCLEOTIDE SEQUENCE</scope>
    <source>
        <strain evidence="9">ATCC 34329</strain>
    </source>
</reference>
<dbReference type="InterPro" id="IPR014786">
    <property type="entry name" value="ANAPC2_C"/>
</dbReference>
<organism evidence="9 10">
    <name type="scientific">Zalerion maritima</name>
    <dbReference type="NCBI Taxonomy" id="339359"/>
    <lineage>
        <taxon>Eukaryota</taxon>
        <taxon>Fungi</taxon>
        <taxon>Dikarya</taxon>
        <taxon>Ascomycota</taxon>
        <taxon>Pezizomycotina</taxon>
        <taxon>Sordariomycetes</taxon>
        <taxon>Lulworthiomycetidae</taxon>
        <taxon>Lulworthiales</taxon>
        <taxon>Lulworthiaceae</taxon>
        <taxon>Zalerion</taxon>
    </lineage>
</organism>
<feature type="region of interest" description="Disordered" evidence="7">
    <location>
        <begin position="925"/>
        <end position="954"/>
    </location>
</feature>
<keyword evidence="5" id="KW-0131">Cell cycle</keyword>
<dbReference type="Pfam" id="PF26557">
    <property type="entry name" value="Cullin_AB"/>
    <property type="match status" value="1"/>
</dbReference>
<dbReference type="Gene3D" id="1.20.1310.10">
    <property type="entry name" value="Cullin Repeats"/>
    <property type="match status" value="1"/>
</dbReference>
<comment type="similarity">
    <text evidence="6">Belongs to the cullin family.</text>
</comment>
<evidence type="ECO:0000313" key="10">
    <source>
        <dbReference type="Proteomes" id="UP001201980"/>
    </source>
</evidence>
<dbReference type="GO" id="GO:0005680">
    <property type="term" value="C:anaphase-promoting complex"/>
    <property type="evidence" value="ECO:0007669"/>
    <property type="project" value="TreeGrafter"/>
</dbReference>
<evidence type="ECO:0000256" key="2">
    <source>
        <dbReference type="ARBA" id="ARBA00022618"/>
    </source>
</evidence>
<keyword evidence="4" id="KW-0833">Ubl conjugation pathway</keyword>